<evidence type="ECO:0000313" key="5">
    <source>
        <dbReference type="Proteomes" id="UP000534332"/>
    </source>
</evidence>
<feature type="region of interest" description="Disordered" evidence="1">
    <location>
        <begin position="111"/>
        <end position="131"/>
    </location>
</feature>
<dbReference type="EMBL" id="AASSGK010000162">
    <property type="protein sequence ID" value="EFG2164118.1"/>
    <property type="molecule type" value="Genomic_DNA"/>
</dbReference>
<dbReference type="InterPro" id="IPR009302">
    <property type="entry name" value="Tail_length_tape_measure"/>
</dbReference>
<comment type="caution">
    <text evidence="4">The sequence shown here is derived from an EMBL/GenBank/DDBJ whole genome shotgun (WGS) entry which is preliminary data.</text>
</comment>
<dbReference type="InterPro" id="IPR006431">
    <property type="entry name" value="Phage_tape_meas_C"/>
</dbReference>
<evidence type="ECO:0000313" key="4">
    <source>
        <dbReference type="EMBL" id="EFG2164118.1"/>
    </source>
</evidence>
<feature type="domain" description="Tail length tape measure" evidence="2">
    <location>
        <begin position="1"/>
        <end position="112"/>
    </location>
</feature>
<feature type="domain" description="Bacteriophage tail tape measure C-terminal" evidence="3">
    <location>
        <begin position="288"/>
        <end position="359"/>
    </location>
</feature>
<dbReference type="AlphaFoldDB" id="A0AAN3KRT0"/>
<protein>
    <submittedName>
        <fullName evidence="4">Phage tail tape measure protein</fullName>
    </submittedName>
</protein>
<name>A0AAN3KRT0_ECOLX</name>
<evidence type="ECO:0000259" key="3">
    <source>
        <dbReference type="Pfam" id="PF09718"/>
    </source>
</evidence>
<dbReference type="NCBIfam" id="TIGR01541">
    <property type="entry name" value="tape_meas_lam_C"/>
    <property type="match status" value="1"/>
</dbReference>
<proteinExistence type="predicted"/>
<gene>
    <name evidence="4" type="ORF">BRV02_005336</name>
</gene>
<evidence type="ECO:0000259" key="2">
    <source>
        <dbReference type="Pfam" id="PF06120"/>
    </source>
</evidence>
<feature type="non-terminal residue" evidence="4">
    <location>
        <position position="1"/>
    </location>
</feature>
<dbReference type="Pfam" id="PF09718">
    <property type="entry name" value="Tape_meas_lam_C"/>
    <property type="match status" value="1"/>
</dbReference>
<feature type="non-terminal residue" evidence="4">
    <location>
        <position position="416"/>
    </location>
</feature>
<accession>A0AAN3KRT0</accession>
<sequence length="416" mass="46254">AEQNKAYQSLLIMNGQHTEFNRLLGLGNELLQQRQGLASVPLRLPQATLDDKQQGALNNTERQLALSRLKGEEKERARLGYAADDLGLVGDTYQEARQRYIRNSMEAWRNNEANKPKSRAGKSGAEKAEDSFSRLLKQQKEQLALAGKNTELAKLKYQTSQGELKTLTEIQKQELLRNAALIDQKKIREQLRAREETLKNDNADARASNDAELLGYGQGERVRERMRELQQIRDGYRQKDADLQSQYQTGDISEDFYRQALAQNAQYLSERLKDQEAFYAESDAQRADWQKGLQEGLSNWVDSASDYASQAAQLATDGISGMVNNITEMLNGNKVEWRSWAASILQEISKVLMNAAIVNGIKMAANSMSGAGGFFGSIGNWLGGAVANAKGGVYTSANLSAYSNSIVDTPTYFAFA</sequence>
<dbReference type="Pfam" id="PF06120">
    <property type="entry name" value="Phage_HK97_TLTM"/>
    <property type="match status" value="1"/>
</dbReference>
<reference evidence="4 5" key="1">
    <citation type="submission" date="2020-02" db="EMBL/GenBank/DDBJ databases">
        <authorList>
            <person name="Ashton P.M."/>
            <person name="Dallman T."/>
            <person name="Nair S."/>
            <person name="De Pinna E."/>
            <person name="Peters T."/>
            <person name="Grant K."/>
        </authorList>
    </citation>
    <scope>NUCLEOTIDE SEQUENCE [LARGE SCALE GENOMIC DNA]</scope>
    <source>
        <strain evidence="4 5">188143</strain>
    </source>
</reference>
<organism evidence="4 5">
    <name type="scientific">Escherichia coli</name>
    <dbReference type="NCBI Taxonomy" id="562"/>
    <lineage>
        <taxon>Bacteria</taxon>
        <taxon>Pseudomonadati</taxon>
        <taxon>Pseudomonadota</taxon>
        <taxon>Gammaproteobacteria</taxon>
        <taxon>Enterobacterales</taxon>
        <taxon>Enterobacteriaceae</taxon>
        <taxon>Escherichia</taxon>
    </lineage>
</organism>
<evidence type="ECO:0000256" key="1">
    <source>
        <dbReference type="SAM" id="MobiDB-lite"/>
    </source>
</evidence>
<dbReference type="Proteomes" id="UP000534332">
    <property type="component" value="Unassembled WGS sequence"/>
</dbReference>